<protein>
    <submittedName>
        <fullName evidence="5">Heme peroxidase family protein</fullName>
    </submittedName>
</protein>
<sequence>MSRRGFIGGVTAGAAFTALPGTATAQTAPPTNPRFFGRLFNNLPPFAPATQQVQEALRELGRPGGIMDAKDPLNEGPVRLITNPELSPNNVDNPFHTAGTTFLGQFIDHDFTFDNNSRLGVPTPPETSPNTRIPTLSLDSVYGGGPNVNPELYEPSDRVKFRLESGGMFEDLPRRSDNVAIIADPRNDENLIIAGIHAAFLKFHNRVVDLVRSQGVPADQVFARAKQIVTWHYQWIIVHEFLPQIIGHGLTTDIQRHGRQFYRPAPGQFFMPVEFQGAVYRFGHSMVRPSYRANRNGDPSGNPATGAPAFFGFIFDPRGQGQADPVDLRGRARARRRFIGFETFFDFGGNQTQHVRPNKRIDTMISTPLFNLPLQAIASGDPPTSLPQRNLLRHLTWSLPSGQAIAEAMRIPILTREIFPELRPLGNNLDASTPLWYYILKEGKYLGDGITLTGVGARICGEVFFGLLQLDTTSYLSAQPNWTPTLPRRNASTFTMVDLLTYARVDPASRGQ</sequence>
<dbReference type="PROSITE" id="PS51318">
    <property type="entry name" value="TAT"/>
    <property type="match status" value="1"/>
</dbReference>
<keyword evidence="6" id="KW-1185">Reference proteome</keyword>
<dbReference type="PANTHER" id="PTHR11475">
    <property type="entry name" value="OXIDASE/PEROXIDASE"/>
    <property type="match status" value="1"/>
</dbReference>
<evidence type="ECO:0000313" key="5">
    <source>
        <dbReference type="EMBL" id="MCE7008154.1"/>
    </source>
</evidence>
<feature type="signal peptide" evidence="4">
    <location>
        <begin position="1"/>
        <end position="25"/>
    </location>
</feature>
<comment type="subcellular location">
    <subcellularLocation>
        <location evidence="1">Secreted</location>
    </subcellularLocation>
</comment>
<evidence type="ECO:0000256" key="1">
    <source>
        <dbReference type="ARBA" id="ARBA00004613"/>
    </source>
</evidence>
<comment type="caution">
    <text evidence="5">The sequence shown here is derived from an EMBL/GenBank/DDBJ whole genome shotgun (WGS) entry which is preliminary data.</text>
</comment>
<name>A0ABS8ZL06_9PSEU</name>
<keyword evidence="5" id="KW-0560">Oxidoreductase</keyword>
<accession>A0ABS8ZL06</accession>
<dbReference type="InterPro" id="IPR019791">
    <property type="entry name" value="Haem_peroxidase_animal"/>
</dbReference>
<dbReference type="Gene3D" id="1.10.640.10">
    <property type="entry name" value="Haem peroxidase domain superfamily, animal type"/>
    <property type="match status" value="1"/>
</dbReference>
<dbReference type="SUPFAM" id="SSF48113">
    <property type="entry name" value="Heme-dependent peroxidases"/>
    <property type="match status" value="1"/>
</dbReference>
<dbReference type="CDD" id="cd09819">
    <property type="entry name" value="An_peroxidase_bacterial_1"/>
    <property type="match status" value="1"/>
</dbReference>
<keyword evidence="2" id="KW-0964">Secreted</keyword>
<dbReference type="RefSeq" id="WP_233729683.1">
    <property type="nucleotide sequence ID" value="NZ_JAJVCN010000003.1"/>
</dbReference>
<dbReference type="Proteomes" id="UP001521150">
    <property type="component" value="Unassembled WGS sequence"/>
</dbReference>
<evidence type="ECO:0000313" key="6">
    <source>
        <dbReference type="Proteomes" id="UP001521150"/>
    </source>
</evidence>
<keyword evidence="4" id="KW-0732">Signal</keyword>
<keyword evidence="3" id="KW-0325">Glycoprotein</keyword>
<dbReference type="InterPro" id="IPR037120">
    <property type="entry name" value="Haem_peroxidase_sf_animal"/>
</dbReference>
<feature type="chain" id="PRO_5047134847" evidence="4">
    <location>
        <begin position="26"/>
        <end position="512"/>
    </location>
</feature>
<dbReference type="GO" id="GO:0004601">
    <property type="term" value="F:peroxidase activity"/>
    <property type="evidence" value="ECO:0007669"/>
    <property type="project" value="UniProtKB-KW"/>
</dbReference>
<organism evidence="5 6">
    <name type="scientific">Kibdelosporangium philippinense</name>
    <dbReference type="NCBI Taxonomy" id="211113"/>
    <lineage>
        <taxon>Bacteria</taxon>
        <taxon>Bacillati</taxon>
        <taxon>Actinomycetota</taxon>
        <taxon>Actinomycetes</taxon>
        <taxon>Pseudonocardiales</taxon>
        <taxon>Pseudonocardiaceae</taxon>
        <taxon>Kibdelosporangium</taxon>
    </lineage>
</organism>
<dbReference type="InterPro" id="IPR010255">
    <property type="entry name" value="Haem_peroxidase_sf"/>
</dbReference>
<dbReference type="EMBL" id="JAJVCN010000003">
    <property type="protein sequence ID" value="MCE7008154.1"/>
    <property type="molecule type" value="Genomic_DNA"/>
</dbReference>
<dbReference type="PRINTS" id="PR00457">
    <property type="entry name" value="ANPEROXIDASE"/>
</dbReference>
<dbReference type="InterPro" id="IPR006311">
    <property type="entry name" value="TAT_signal"/>
</dbReference>
<reference evidence="5 6" key="1">
    <citation type="submission" date="2021-12" db="EMBL/GenBank/DDBJ databases">
        <title>Genome sequence of Kibdelosporangium philippinense ATCC 49844.</title>
        <authorList>
            <person name="Fedorov E.A."/>
            <person name="Omeragic M."/>
            <person name="Shalygina K.F."/>
            <person name="Maclea K.S."/>
        </authorList>
    </citation>
    <scope>NUCLEOTIDE SEQUENCE [LARGE SCALE GENOMIC DNA]</scope>
    <source>
        <strain evidence="5 6">ATCC 49844</strain>
    </source>
</reference>
<keyword evidence="5" id="KW-0575">Peroxidase</keyword>
<dbReference type="PANTHER" id="PTHR11475:SF4">
    <property type="entry name" value="CHORION PEROXIDASE"/>
    <property type="match status" value="1"/>
</dbReference>
<dbReference type="Pfam" id="PF03098">
    <property type="entry name" value="An_peroxidase"/>
    <property type="match status" value="1"/>
</dbReference>
<dbReference type="PROSITE" id="PS50292">
    <property type="entry name" value="PEROXIDASE_3"/>
    <property type="match status" value="1"/>
</dbReference>
<evidence type="ECO:0000256" key="3">
    <source>
        <dbReference type="ARBA" id="ARBA00023180"/>
    </source>
</evidence>
<proteinExistence type="predicted"/>
<evidence type="ECO:0000256" key="4">
    <source>
        <dbReference type="SAM" id="SignalP"/>
    </source>
</evidence>
<gene>
    <name evidence="5" type="ORF">LWC34_35855</name>
</gene>
<evidence type="ECO:0000256" key="2">
    <source>
        <dbReference type="ARBA" id="ARBA00022525"/>
    </source>
</evidence>